<feature type="region of interest" description="Disordered" evidence="2">
    <location>
        <begin position="278"/>
        <end position="333"/>
    </location>
</feature>
<sequence length="333" mass="35875">MQAEWFPLSWPRASTDSLLVRETSPSLDARRLPPLSKGMLWKRSTSRYSRTEKAGRLGTSRGIPLSARTAPLCSSTTTSASACGPRLSSLELPTASNLTLPPYVSWTPTSLPPVNSSFTPTPSHGPMPTNYVDFLKAEPHREITREQFFDWNPVLSGNCGDLWANNYYCVGAYSGGNLPQRPTVKTKPSPVPPDSAPNCVPGTRPPTATRAQILAPCSDRFPGKASKHGTLPLRDCSGIRPSHRSVSFEVEDNEEGLEADCCFRAGRLLVLCGRPRYAHDENGANTSPNSVPRYSTRSSTRPASSTSRPSSTSSQPATTTSEAAISTPAPTLS</sequence>
<evidence type="ECO:0000256" key="1">
    <source>
        <dbReference type="ARBA" id="ARBA00044955"/>
    </source>
</evidence>
<protein>
    <submittedName>
        <fullName evidence="3">Uncharacterized protein</fullName>
    </submittedName>
</protein>
<dbReference type="AlphaFoldDB" id="A0A2S4L8H8"/>
<comment type="caution">
    <text evidence="3">The sequence shown here is derived from an EMBL/GenBank/DDBJ whole genome shotgun (WGS) entry which is preliminary data.</text>
</comment>
<gene>
    <name evidence="3" type="ORF">TPAR_01045</name>
</gene>
<dbReference type="InterPro" id="IPR036779">
    <property type="entry name" value="LysM_dom_sf"/>
</dbReference>
<accession>A0A2S4L8H8</accession>
<evidence type="ECO:0000256" key="2">
    <source>
        <dbReference type="SAM" id="MobiDB-lite"/>
    </source>
</evidence>
<name>A0A2S4L8H8_9HYPO</name>
<evidence type="ECO:0000313" key="3">
    <source>
        <dbReference type="EMBL" id="POR38755.1"/>
    </source>
</evidence>
<comment type="similarity">
    <text evidence="1">Belongs to the secreted LysM effector family.</text>
</comment>
<feature type="compositionally biased region" description="Low complexity" evidence="2">
    <location>
        <begin position="290"/>
        <end position="324"/>
    </location>
</feature>
<dbReference type="Gene3D" id="3.10.350.10">
    <property type="entry name" value="LysM domain"/>
    <property type="match status" value="1"/>
</dbReference>
<keyword evidence="4" id="KW-1185">Reference proteome</keyword>
<dbReference type="EMBL" id="PKSG01000104">
    <property type="protein sequence ID" value="POR38755.1"/>
    <property type="molecule type" value="Genomic_DNA"/>
</dbReference>
<reference evidence="3 4" key="1">
    <citation type="submission" date="2018-01" db="EMBL/GenBank/DDBJ databases">
        <title>Harnessing the power of phylogenomics to disentangle the directionality and signatures of interkingdom host jumping in the parasitic fungal genus Tolypocladium.</title>
        <authorList>
            <person name="Quandt C.A."/>
            <person name="Patterson W."/>
            <person name="Spatafora J.W."/>
        </authorList>
    </citation>
    <scope>NUCLEOTIDE SEQUENCE [LARGE SCALE GENOMIC DNA]</scope>
    <source>
        <strain evidence="3 4">NRBC 100945</strain>
    </source>
</reference>
<proteinExistence type="inferred from homology"/>
<organism evidence="3 4">
    <name type="scientific">Tolypocladium paradoxum</name>
    <dbReference type="NCBI Taxonomy" id="94208"/>
    <lineage>
        <taxon>Eukaryota</taxon>
        <taxon>Fungi</taxon>
        <taxon>Dikarya</taxon>
        <taxon>Ascomycota</taxon>
        <taxon>Pezizomycotina</taxon>
        <taxon>Sordariomycetes</taxon>
        <taxon>Hypocreomycetidae</taxon>
        <taxon>Hypocreales</taxon>
        <taxon>Ophiocordycipitaceae</taxon>
        <taxon>Tolypocladium</taxon>
    </lineage>
</organism>
<dbReference type="Proteomes" id="UP000237481">
    <property type="component" value="Unassembled WGS sequence"/>
</dbReference>
<dbReference type="OrthoDB" id="5985073at2759"/>
<feature type="region of interest" description="Disordered" evidence="2">
    <location>
        <begin position="183"/>
        <end position="205"/>
    </location>
</feature>
<evidence type="ECO:0000313" key="4">
    <source>
        <dbReference type="Proteomes" id="UP000237481"/>
    </source>
</evidence>
<dbReference type="STRING" id="94208.A0A2S4L8H8"/>